<dbReference type="AlphaFoldDB" id="A0A914V5Z9"/>
<evidence type="ECO:0000313" key="1">
    <source>
        <dbReference type="Proteomes" id="UP000887566"/>
    </source>
</evidence>
<protein>
    <submittedName>
        <fullName evidence="2">Uncharacterized protein</fullName>
    </submittedName>
</protein>
<accession>A0A914V5Z9</accession>
<evidence type="ECO:0000313" key="2">
    <source>
        <dbReference type="WBParaSite" id="PSAMB.scaffold1493size30715.g13409.t1"/>
    </source>
</evidence>
<name>A0A914V5Z9_9BILA</name>
<dbReference type="Proteomes" id="UP000887566">
    <property type="component" value="Unplaced"/>
</dbReference>
<proteinExistence type="predicted"/>
<dbReference type="WBParaSite" id="PSAMB.scaffold1493size30715.g13409.t1">
    <property type="protein sequence ID" value="PSAMB.scaffold1493size30715.g13409.t1"/>
    <property type="gene ID" value="PSAMB.scaffold1493size30715.g13409"/>
</dbReference>
<keyword evidence="1" id="KW-1185">Reference proteome</keyword>
<reference evidence="2" key="1">
    <citation type="submission" date="2022-11" db="UniProtKB">
        <authorList>
            <consortium name="WormBaseParasite"/>
        </authorList>
    </citation>
    <scope>IDENTIFICATION</scope>
</reference>
<sequence>MIWFRQSKKAKLRKALKRTEEMEKKLVTQRDFFKLRIAALKFRDCTISTERKKVEREIAGAEYRLSLIDKQMKYILIVRETLHNAIASQSKEVNKELVKVVSFDIDRDPLKTERKATLHRPVSSPA</sequence>
<organism evidence="1 2">
    <name type="scientific">Plectus sambesii</name>
    <dbReference type="NCBI Taxonomy" id="2011161"/>
    <lineage>
        <taxon>Eukaryota</taxon>
        <taxon>Metazoa</taxon>
        <taxon>Ecdysozoa</taxon>
        <taxon>Nematoda</taxon>
        <taxon>Chromadorea</taxon>
        <taxon>Plectida</taxon>
        <taxon>Plectina</taxon>
        <taxon>Plectoidea</taxon>
        <taxon>Plectidae</taxon>
        <taxon>Plectus</taxon>
    </lineage>
</organism>